<dbReference type="EMBL" id="MRTP01000012">
    <property type="protein sequence ID" value="OMF50244.1"/>
    <property type="molecule type" value="Genomic_DNA"/>
</dbReference>
<proteinExistence type="predicted"/>
<evidence type="ECO:0000256" key="1">
    <source>
        <dbReference type="SAM" id="Phobius"/>
    </source>
</evidence>
<feature type="transmembrane region" description="Helical" evidence="1">
    <location>
        <begin position="144"/>
        <end position="162"/>
    </location>
</feature>
<keyword evidence="1" id="KW-0472">Membrane</keyword>
<protein>
    <recommendedName>
        <fullName evidence="4">TM2 domain-containing protein</fullName>
    </recommendedName>
</protein>
<gene>
    <name evidence="2" type="ORF">BK138_28600</name>
</gene>
<name>A0A1R1EEI8_9BACL</name>
<feature type="transmembrane region" description="Helical" evidence="1">
    <location>
        <begin position="7"/>
        <end position="26"/>
    </location>
</feature>
<dbReference type="AlphaFoldDB" id="A0A1R1EEI8"/>
<sequence>MIRKSRWLTFMLSMIPGLGHLYLGFAKQGLQYMIGACVCIILIPSIPMLFPFALAILWFYQLFDALQKASWMKAAAMEHERMMMGQDTFGYPWTERDWIQMNGYQKESAVHPFWIGATCIGMGILVLLVGVFPGLWEWLLNRNITSVLLAVGLIVYGMWLLGKRPNHKGSEHL</sequence>
<feature type="transmembrane region" description="Helical" evidence="1">
    <location>
        <begin position="113"/>
        <end position="132"/>
    </location>
</feature>
<evidence type="ECO:0008006" key="4">
    <source>
        <dbReference type="Google" id="ProtNLM"/>
    </source>
</evidence>
<evidence type="ECO:0000313" key="2">
    <source>
        <dbReference type="EMBL" id="OMF50244.1"/>
    </source>
</evidence>
<dbReference type="Proteomes" id="UP000187172">
    <property type="component" value="Unassembled WGS sequence"/>
</dbReference>
<evidence type="ECO:0000313" key="3">
    <source>
        <dbReference type="Proteomes" id="UP000187172"/>
    </source>
</evidence>
<accession>A0A1R1EEI8</accession>
<comment type="caution">
    <text evidence="2">The sequence shown here is derived from an EMBL/GenBank/DDBJ whole genome shotgun (WGS) entry which is preliminary data.</text>
</comment>
<keyword evidence="1" id="KW-1133">Transmembrane helix</keyword>
<dbReference type="RefSeq" id="WP_076174717.1">
    <property type="nucleotide sequence ID" value="NZ_MRTP01000012.1"/>
</dbReference>
<keyword evidence="1" id="KW-0812">Transmembrane</keyword>
<dbReference type="STRING" id="297318.BK138_28600"/>
<keyword evidence="3" id="KW-1185">Reference proteome</keyword>
<feature type="transmembrane region" description="Helical" evidence="1">
    <location>
        <begin position="32"/>
        <end position="60"/>
    </location>
</feature>
<reference evidence="2 3" key="1">
    <citation type="submission" date="2016-11" db="EMBL/GenBank/DDBJ databases">
        <title>Paenibacillus species isolates.</title>
        <authorList>
            <person name="Beno S.M."/>
        </authorList>
    </citation>
    <scope>NUCLEOTIDE SEQUENCE [LARGE SCALE GENOMIC DNA]</scope>
    <source>
        <strain evidence="2 3">FSL R5-0378</strain>
    </source>
</reference>
<organism evidence="2 3">
    <name type="scientific">Paenibacillus rhizosphaerae</name>
    <dbReference type="NCBI Taxonomy" id="297318"/>
    <lineage>
        <taxon>Bacteria</taxon>
        <taxon>Bacillati</taxon>
        <taxon>Bacillota</taxon>
        <taxon>Bacilli</taxon>
        <taxon>Bacillales</taxon>
        <taxon>Paenibacillaceae</taxon>
        <taxon>Paenibacillus</taxon>
    </lineage>
</organism>